<evidence type="ECO:0000313" key="2">
    <source>
        <dbReference type="Proteomes" id="UP001589854"/>
    </source>
</evidence>
<organism evidence="1 2">
    <name type="scientific">Metabacillus herbersteinensis</name>
    <dbReference type="NCBI Taxonomy" id="283816"/>
    <lineage>
        <taxon>Bacteria</taxon>
        <taxon>Bacillati</taxon>
        <taxon>Bacillota</taxon>
        <taxon>Bacilli</taxon>
        <taxon>Bacillales</taxon>
        <taxon>Bacillaceae</taxon>
        <taxon>Metabacillus</taxon>
    </lineage>
</organism>
<name>A0ABV6GIW6_9BACI</name>
<dbReference type="EMBL" id="JBHLVO010000022">
    <property type="protein sequence ID" value="MFC0273630.1"/>
    <property type="molecule type" value="Genomic_DNA"/>
</dbReference>
<protein>
    <submittedName>
        <fullName evidence="1">Uncharacterized protein</fullName>
    </submittedName>
</protein>
<sequence>MNQQLYSDLVHGWAEHLTGKQNVEFGELLTLSKTSGRLRNLCGLYALTTEGTYKQFSDVAETDKQVNQMKRDLAKALVRLEKEPDHEVATFAKSLKVKYLRQMQPLVEDHVYDVSAEMAKLFNTMVTSNKFARRTNNNEFKTKLKNRMSEFNLSALQ</sequence>
<comment type="caution">
    <text evidence="1">The sequence shown here is derived from an EMBL/GenBank/DDBJ whole genome shotgun (WGS) entry which is preliminary data.</text>
</comment>
<reference evidence="1 2" key="1">
    <citation type="submission" date="2024-09" db="EMBL/GenBank/DDBJ databases">
        <authorList>
            <person name="Sun Q."/>
            <person name="Mori K."/>
        </authorList>
    </citation>
    <scope>NUCLEOTIDE SEQUENCE [LARGE SCALE GENOMIC DNA]</scope>
    <source>
        <strain evidence="1 2">CCM 7228</strain>
    </source>
</reference>
<accession>A0ABV6GIW6</accession>
<proteinExistence type="predicted"/>
<dbReference type="RefSeq" id="WP_378937127.1">
    <property type="nucleotide sequence ID" value="NZ_JBHLVO010000022.1"/>
</dbReference>
<evidence type="ECO:0000313" key="1">
    <source>
        <dbReference type="EMBL" id="MFC0273630.1"/>
    </source>
</evidence>
<gene>
    <name evidence="1" type="ORF">ACFFIX_19750</name>
</gene>
<dbReference type="Proteomes" id="UP001589854">
    <property type="component" value="Unassembled WGS sequence"/>
</dbReference>
<keyword evidence="2" id="KW-1185">Reference proteome</keyword>